<evidence type="ECO:0000256" key="2">
    <source>
        <dbReference type="ARBA" id="ARBA00022692"/>
    </source>
</evidence>
<feature type="transmembrane region" description="Helical" evidence="5">
    <location>
        <begin position="123"/>
        <end position="140"/>
    </location>
</feature>
<evidence type="ECO:0000313" key="7">
    <source>
        <dbReference type="EMBL" id="NJP34537.1"/>
    </source>
</evidence>
<protein>
    <submittedName>
        <fullName evidence="7">Aromatic acid exporter family protein</fullName>
    </submittedName>
</protein>
<gene>
    <name evidence="7" type="ORF">HCJ94_21785</name>
</gene>
<evidence type="ECO:0000256" key="3">
    <source>
        <dbReference type="ARBA" id="ARBA00022989"/>
    </source>
</evidence>
<keyword evidence="3 5" id="KW-1133">Transmembrane helix</keyword>
<comment type="subcellular location">
    <subcellularLocation>
        <location evidence="1">Membrane</location>
        <topology evidence="1">Multi-pass membrane protein</topology>
    </subcellularLocation>
</comment>
<evidence type="ECO:0000313" key="8">
    <source>
        <dbReference type="Proteomes" id="UP000783871"/>
    </source>
</evidence>
<name>A0ABX0ZBC6_9ACTN</name>
<feature type="transmembrane region" description="Helical" evidence="5">
    <location>
        <begin position="76"/>
        <end position="94"/>
    </location>
</feature>
<feature type="domain" description="Integral membrane bound transporter" evidence="6">
    <location>
        <begin position="40"/>
        <end position="163"/>
    </location>
</feature>
<feature type="transmembrane region" description="Helical" evidence="5">
    <location>
        <begin position="51"/>
        <end position="69"/>
    </location>
</feature>
<feature type="transmembrane region" description="Helical" evidence="5">
    <location>
        <begin position="146"/>
        <end position="168"/>
    </location>
</feature>
<evidence type="ECO:0000256" key="1">
    <source>
        <dbReference type="ARBA" id="ARBA00004141"/>
    </source>
</evidence>
<dbReference type="InterPro" id="IPR049453">
    <property type="entry name" value="Memb_transporter_dom"/>
</dbReference>
<accession>A0ABX0ZBC6</accession>
<comment type="caution">
    <text evidence="7">The sequence shown here is derived from an EMBL/GenBank/DDBJ whole genome shotgun (WGS) entry which is preliminary data.</text>
</comment>
<keyword evidence="8" id="KW-1185">Reference proteome</keyword>
<dbReference type="EMBL" id="JAATEO010000025">
    <property type="protein sequence ID" value="NJP34537.1"/>
    <property type="molecule type" value="Genomic_DNA"/>
</dbReference>
<evidence type="ECO:0000256" key="5">
    <source>
        <dbReference type="SAM" id="Phobius"/>
    </source>
</evidence>
<reference evidence="7 8" key="1">
    <citation type="submission" date="2020-03" db="EMBL/GenBank/DDBJ databases">
        <title>WGS of actinomycetes isolated from Thailand.</title>
        <authorList>
            <person name="Thawai C."/>
        </authorList>
    </citation>
    <scope>NUCLEOTIDE SEQUENCE [LARGE SCALE GENOMIC DNA]</scope>
    <source>
        <strain evidence="7 8">HSS6-12</strain>
    </source>
</reference>
<keyword evidence="4 5" id="KW-0472">Membrane</keyword>
<dbReference type="Pfam" id="PF13515">
    <property type="entry name" value="FUSC_2"/>
    <property type="match status" value="1"/>
</dbReference>
<organism evidence="7 8">
    <name type="scientific">Micromonospora thermarum</name>
    <dbReference type="NCBI Taxonomy" id="2720024"/>
    <lineage>
        <taxon>Bacteria</taxon>
        <taxon>Bacillati</taxon>
        <taxon>Actinomycetota</taxon>
        <taxon>Actinomycetes</taxon>
        <taxon>Micromonosporales</taxon>
        <taxon>Micromonosporaceae</taxon>
        <taxon>Micromonospora</taxon>
    </lineage>
</organism>
<sequence length="371" mass="39682">MRGRDRDVRSETVLRETREAYERLRTYSILAVQAGAAAGLSWFIADDVLHNSQALFAPAASIGTIAAALGNRIRRAAELVAGVIVGVLTGQLIIEVIGSGPIQTALIVAFAISSAAVIRGSGAVMVHAGSTAVLLGTLYAEQSGLALARTVNGLIGGLTAIVVALLILPANPVRVVHRSAGPTLDIFARDLTAIAQALAQRDVQQAEEALQRLVAGEEERNKSIEMVAAAAEIAVLSPWRWRRLKTLRQYQQASQHLQFAYSHSRELAHWAVSAVRHREPVPASLPASIEHLGQAVRLLHRDFVARREPHLARARAQQAIEEVNRACAEHVGFRGMVLVSRLRLAISEMLQASGAPKAEANQQSGLAADAG</sequence>
<proteinExistence type="predicted"/>
<feature type="transmembrane region" description="Helical" evidence="5">
    <location>
        <begin position="24"/>
        <end position="45"/>
    </location>
</feature>
<evidence type="ECO:0000256" key="4">
    <source>
        <dbReference type="ARBA" id="ARBA00023136"/>
    </source>
</evidence>
<dbReference type="Proteomes" id="UP000783871">
    <property type="component" value="Unassembled WGS sequence"/>
</dbReference>
<keyword evidence="2 5" id="KW-0812">Transmembrane</keyword>
<evidence type="ECO:0000259" key="6">
    <source>
        <dbReference type="Pfam" id="PF13515"/>
    </source>
</evidence>